<reference evidence="1" key="1">
    <citation type="journal article" date="2015" name="Nature">
        <title>Complex archaea that bridge the gap between prokaryotes and eukaryotes.</title>
        <authorList>
            <person name="Spang A."/>
            <person name="Saw J.H."/>
            <person name="Jorgensen S.L."/>
            <person name="Zaremba-Niedzwiedzka K."/>
            <person name="Martijn J."/>
            <person name="Lind A.E."/>
            <person name="van Eijk R."/>
            <person name="Schleper C."/>
            <person name="Guy L."/>
            <person name="Ettema T.J."/>
        </authorList>
    </citation>
    <scope>NUCLEOTIDE SEQUENCE</scope>
</reference>
<name>A0A0F8Z3C2_9ZZZZ</name>
<proteinExistence type="predicted"/>
<dbReference type="EMBL" id="LAZR01065929">
    <property type="protein sequence ID" value="KKK54571.1"/>
    <property type="molecule type" value="Genomic_DNA"/>
</dbReference>
<dbReference type="AlphaFoldDB" id="A0A0F8Z3C2"/>
<comment type="caution">
    <text evidence="1">The sequence shown here is derived from an EMBL/GenBank/DDBJ whole genome shotgun (WGS) entry which is preliminary data.</text>
</comment>
<protein>
    <submittedName>
        <fullName evidence="1">Uncharacterized protein</fullName>
    </submittedName>
</protein>
<evidence type="ECO:0000313" key="1">
    <source>
        <dbReference type="EMBL" id="KKK54571.1"/>
    </source>
</evidence>
<gene>
    <name evidence="1" type="ORF">LCGC14_3083330</name>
</gene>
<sequence length="129" mass="14515">HKGICSWEDSLLKDLFRNYAKQINQLYEPDQSSRLLTNKEIVDAKELALSGKVTYSGEMAIAKAQLAKDDTRKEASIEEILRLSPIDNSNLIADRWIDLESGFKQAQSRIVKLFKATLCKANPTSEVEG</sequence>
<accession>A0A0F8Z3C2</accession>
<feature type="non-terminal residue" evidence="1">
    <location>
        <position position="1"/>
    </location>
</feature>
<organism evidence="1">
    <name type="scientific">marine sediment metagenome</name>
    <dbReference type="NCBI Taxonomy" id="412755"/>
    <lineage>
        <taxon>unclassified sequences</taxon>
        <taxon>metagenomes</taxon>
        <taxon>ecological metagenomes</taxon>
    </lineage>
</organism>